<evidence type="ECO:0000256" key="5">
    <source>
        <dbReference type="ARBA" id="ARBA00022737"/>
    </source>
</evidence>
<keyword evidence="9" id="KW-0999">Mitochondrion inner membrane</keyword>
<evidence type="ECO:0000256" key="6">
    <source>
        <dbReference type="ARBA" id="ARBA00022982"/>
    </source>
</evidence>
<comment type="function">
    <text evidence="1 9">Accessory subunit of the mitochondrial membrane respiratory chain NADH dehydrogenase (Complex I), that is believed not to be involved in catalysis. Complex I functions in the transfer of electrons from NADH to the respiratory chain. The immediate electron acceptor for the enzyme is believed to be ubiquinone.</text>
</comment>
<keyword evidence="4 9" id="KW-0679">Respiratory chain</keyword>
<evidence type="ECO:0000256" key="3">
    <source>
        <dbReference type="ARBA" id="ARBA00022448"/>
    </source>
</evidence>
<dbReference type="InterPro" id="IPR016680">
    <property type="entry name" value="NDUFA8"/>
</dbReference>
<keyword evidence="6 9" id="KW-0249">Electron transport</keyword>
<keyword evidence="5" id="KW-0677">Repeat</keyword>
<evidence type="ECO:0000256" key="4">
    <source>
        <dbReference type="ARBA" id="ARBA00022660"/>
    </source>
</evidence>
<evidence type="ECO:0000256" key="7">
    <source>
        <dbReference type="ARBA" id="ARBA00023128"/>
    </source>
</evidence>
<evidence type="ECO:0000313" key="10">
    <source>
        <dbReference type="EMBL" id="KXN71091.1"/>
    </source>
</evidence>
<dbReference type="EMBL" id="KQ964484">
    <property type="protein sequence ID" value="KXN71091.1"/>
    <property type="molecule type" value="Genomic_DNA"/>
</dbReference>
<name>A0A137P836_CONC2</name>
<evidence type="ECO:0000256" key="9">
    <source>
        <dbReference type="PIRNR" id="PIRNR017016"/>
    </source>
</evidence>
<dbReference type="Proteomes" id="UP000070444">
    <property type="component" value="Unassembled WGS sequence"/>
</dbReference>
<organism evidence="10 11">
    <name type="scientific">Conidiobolus coronatus (strain ATCC 28846 / CBS 209.66 / NRRL 28638)</name>
    <name type="common">Delacroixia coronata</name>
    <dbReference type="NCBI Taxonomy" id="796925"/>
    <lineage>
        <taxon>Eukaryota</taxon>
        <taxon>Fungi</taxon>
        <taxon>Fungi incertae sedis</taxon>
        <taxon>Zoopagomycota</taxon>
        <taxon>Entomophthoromycotina</taxon>
        <taxon>Entomophthoromycetes</taxon>
        <taxon>Entomophthorales</taxon>
        <taxon>Ancylistaceae</taxon>
        <taxon>Conidiobolus</taxon>
    </lineage>
</organism>
<evidence type="ECO:0000256" key="2">
    <source>
        <dbReference type="ARBA" id="ARBA00010705"/>
    </source>
</evidence>
<dbReference type="AlphaFoldDB" id="A0A137P836"/>
<dbReference type="PANTHER" id="PTHR13344:SF0">
    <property type="entry name" value="NADH DEHYDROGENASE [UBIQUINONE] 1 ALPHA SUBCOMPLEX SUBUNIT 8"/>
    <property type="match status" value="1"/>
</dbReference>
<dbReference type="PANTHER" id="PTHR13344">
    <property type="entry name" value="NADH-UBIQUINONE OXIDOREDUCTASE"/>
    <property type="match status" value="1"/>
</dbReference>
<evidence type="ECO:0000313" key="11">
    <source>
        <dbReference type="Proteomes" id="UP000070444"/>
    </source>
</evidence>
<dbReference type="OMA" id="FRTHWQC"/>
<protein>
    <recommendedName>
        <fullName evidence="9">NADH-ubiquinone oxidoreductase</fullName>
    </recommendedName>
</protein>
<dbReference type="PROSITE" id="PS51808">
    <property type="entry name" value="CHCH"/>
    <property type="match status" value="1"/>
</dbReference>
<comment type="similarity">
    <text evidence="2 9">Belongs to the complex I NDUFA8 subunit family.</text>
</comment>
<evidence type="ECO:0000256" key="1">
    <source>
        <dbReference type="ARBA" id="ARBA00003195"/>
    </source>
</evidence>
<dbReference type="GO" id="GO:0006120">
    <property type="term" value="P:mitochondrial electron transport, NADH to ubiquinone"/>
    <property type="evidence" value="ECO:0007669"/>
    <property type="project" value="InterPro"/>
</dbReference>
<dbReference type="STRING" id="796925.A0A137P836"/>
<keyword evidence="9" id="KW-0472">Membrane</keyword>
<keyword evidence="3 9" id="KW-0813">Transport</keyword>
<keyword evidence="8" id="KW-1015">Disulfide bond</keyword>
<accession>A0A137P836</accession>
<comment type="subcellular location">
    <subcellularLocation>
        <location evidence="9">Mitochondrion inner membrane</location>
    </subcellularLocation>
</comment>
<keyword evidence="11" id="KW-1185">Reference proteome</keyword>
<dbReference type="PIRSF" id="PIRSF017016">
    <property type="entry name" value="NDUA8"/>
    <property type="match status" value="1"/>
</dbReference>
<keyword evidence="7 9" id="KW-0496">Mitochondrion</keyword>
<dbReference type="OrthoDB" id="276296at2759"/>
<evidence type="ECO:0000256" key="8">
    <source>
        <dbReference type="ARBA" id="ARBA00023157"/>
    </source>
</evidence>
<proteinExistence type="inferred from homology"/>
<reference evidence="10 11" key="1">
    <citation type="journal article" date="2015" name="Genome Biol. Evol.">
        <title>Phylogenomic analyses indicate that early fungi evolved digesting cell walls of algal ancestors of land plants.</title>
        <authorList>
            <person name="Chang Y."/>
            <person name="Wang S."/>
            <person name="Sekimoto S."/>
            <person name="Aerts A.L."/>
            <person name="Choi C."/>
            <person name="Clum A."/>
            <person name="LaButti K.M."/>
            <person name="Lindquist E.A."/>
            <person name="Yee Ngan C."/>
            <person name="Ohm R.A."/>
            <person name="Salamov A.A."/>
            <person name="Grigoriev I.V."/>
            <person name="Spatafora J.W."/>
            <person name="Berbee M.L."/>
        </authorList>
    </citation>
    <scope>NUCLEOTIDE SEQUENCE [LARGE SCALE GENOMIC DNA]</scope>
    <source>
        <strain evidence="10 11">NRRL 28638</strain>
    </source>
</reference>
<sequence length="158" mass="18012">MSAGNNSHGTSAYDFRIDGKHVDPTPMPNSIPHVEEVGATSAPLLSASFFLGEYCRPYFEDFMLSKAENPDPAHSLKEGRKVTRCATDFLAKLKEKCGDEYEAHWKCLDVNNHEFYYCRPVEKKFNSCVLKAFNLKKTIPEAPEHLEPIHEKKNPIFY</sequence>
<dbReference type="GO" id="GO:0005743">
    <property type="term" value="C:mitochondrial inner membrane"/>
    <property type="evidence" value="ECO:0007669"/>
    <property type="project" value="UniProtKB-SubCell"/>
</dbReference>
<gene>
    <name evidence="10" type="ORF">CONCODRAFT_78526</name>
</gene>